<keyword evidence="2" id="KW-1185">Reference proteome</keyword>
<proteinExistence type="predicted"/>
<evidence type="ECO:0000313" key="2">
    <source>
        <dbReference type="Proteomes" id="UP000823775"/>
    </source>
</evidence>
<organism evidence="1 2">
    <name type="scientific">Datura stramonium</name>
    <name type="common">Jimsonweed</name>
    <name type="synonym">Common thornapple</name>
    <dbReference type="NCBI Taxonomy" id="4076"/>
    <lineage>
        <taxon>Eukaryota</taxon>
        <taxon>Viridiplantae</taxon>
        <taxon>Streptophyta</taxon>
        <taxon>Embryophyta</taxon>
        <taxon>Tracheophyta</taxon>
        <taxon>Spermatophyta</taxon>
        <taxon>Magnoliopsida</taxon>
        <taxon>eudicotyledons</taxon>
        <taxon>Gunneridae</taxon>
        <taxon>Pentapetalae</taxon>
        <taxon>asterids</taxon>
        <taxon>lamiids</taxon>
        <taxon>Solanales</taxon>
        <taxon>Solanaceae</taxon>
        <taxon>Solanoideae</taxon>
        <taxon>Datureae</taxon>
        <taxon>Datura</taxon>
    </lineage>
</organism>
<accession>A0ABS8TC03</accession>
<gene>
    <name evidence="1" type="ORF">HAX54_006731</name>
</gene>
<evidence type="ECO:0000313" key="1">
    <source>
        <dbReference type="EMBL" id="MCD7468484.1"/>
    </source>
</evidence>
<protein>
    <submittedName>
        <fullName evidence="1">Uncharacterized protein</fullName>
    </submittedName>
</protein>
<sequence>MGCSAEDSEVEPCDGVSDDATLVKRAGDKVGANAVSFLVARTNTPHCLHPGIETYVLWPCHPLVVHFSVRLVLCFHGEGGSEQCSDFFSDHES</sequence>
<name>A0ABS8TC03_DATST</name>
<dbReference type="Proteomes" id="UP000823775">
    <property type="component" value="Unassembled WGS sequence"/>
</dbReference>
<comment type="caution">
    <text evidence="1">The sequence shown here is derived from an EMBL/GenBank/DDBJ whole genome shotgun (WGS) entry which is preliminary data.</text>
</comment>
<dbReference type="EMBL" id="JACEIK010001342">
    <property type="protein sequence ID" value="MCD7468484.1"/>
    <property type="molecule type" value="Genomic_DNA"/>
</dbReference>
<reference evidence="1 2" key="1">
    <citation type="journal article" date="2021" name="BMC Genomics">
        <title>Datura genome reveals duplications of psychoactive alkaloid biosynthetic genes and high mutation rate following tissue culture.</title>
        <authorList>
            <person name="Rajewski A."/>
            <person name="Carter-House D."/>
            <person name="Stajich J."/>
            <person name="Litt A."/>
        </authorList>
    </citation>
    <scope>NUCLEOTIDE SEQUENCE [LARGE SCALE GENOMIC DNA]</scope>
    <source>
        <strain evidence="1">AR-01</strain>
    </source>
</reference>